<dbReference type="Proteomes" id="UP000198534">
    <property type="component" value="Unassembled WGS sequence"/>
</dbReference>
<dbReference type="Pfam" id="PF13790">
    <property type="entry name" value="SR1P"/>
    <property type="match status" value="1"/>
</dbReference>
<keyword evidence="2" id="KW-1185">Reference proteome</keyword>
<evidence type="ECO:0000313" key="2">
    <source>
        <dbReference type="Proteomes" id="UP000198534"/>
    </source>
</evidence>
<accession>A0A1H2YKD5</accession>
<gene>
    <name evidence="1" type="ORF">SAMN05444487_10996</name>
</gene>
<sequence length="47" mass="5192">MEVLVCKTCDEVIDYLESDKAGTIYGCCQCDCEKEENGLGMDVPVNK</sequence>
<dbReference type="AlphaFoldDB" id="A0A1H2YKD5"/>
<proteinExistence type="predicted"/>
<name>A0A1H2YKD5_9BACL</name>
<dbReference type="EMBL" id="FNNQ01000009">
    <property type="protein sequence ID" value="SDX05258.1"/>
    <property type="molecule type" value="Genomic_DNA"/>
</dbReference>
<organism evidence="1 2">
    <name type="scientific">Marininema mesophilum</name>
    <dbReference type="NCBI Taxonomy" id="1048340"/>
    <lineage>
        <taxon>Bacteria</taxon>
        <taxon>Bacillati</taxon>
        <taxon>Bacillota</taxon>
        <taxon>Bacilli</taxon>
        <taxon>Bacillales</taxon>
        <taxon>Thermoactinomycetaceae</taxon>
        <taxon>Marininema</taxon>
    </lineage>
</organism>
<protein>
    <submittedName>
        <fullName evidence="1">SR1 protein</fullName>
    </submittedName>
</protein>
<reference evidence="1 2" key="1">
    <citation type="submission" date="2016-10" db="EMBL/GenBank/DDBJ databases">
        <authorList>
            <person name="de Groot N.N."/>
        </authorList>
    </citation>
    <scope>NUCLEOTIDE SEQUENCE [LARGE SCALE GENOMIC DNA]</scope>
    <source>
        <strain evidence="1 2">DSM 45610</strain>
    </source>
</reference>
<dbReference type="STRING" id="1048340.SAMN05444487_10996"/>
<dbReference type="RefSeq" id="WP_143035035.1">
    <property type="nucleotide sequence ID" value="NZ_FNNQ01000009.1"/>
</dbReference>
<dbReference type="InterPro" id="IPR025236">
    <property type="entry name" value="SR1P"/>
</dbReference>
<dbReference type="OrthoDB" id="2971595at2"/>
<evidence type="ECO:0000313" key="1">
    <source>
        <dbReference type="EMBL" id="SDX05258.1"/>
    </source>
</evidence>